<organism evidence="3 4">
    <name type="scientific">Candidatus Andeanibacterium colombiense</name>
    <dbReference type="NCBI Taxonomy" id="3121345"/>
    <lineage>
        <taxon>Bacteria</taxon>
        <taxon>Pseudomonadati</taxon>
        <taxon>Pseudomonadota</taxon>
        <taxon>Alphaproteobacteria</taxon>
        <taxon>Sphingomonadales</taxon>
        <taxon>Sphingomonadaceae</taxon>
        <taxon>Candidatus Andeanibacterium</taxon>
    </lineage>
</organism>
<feature type="chain" id="PRO_5042492066" evidence="1">
    <location>
        <begin position="20"/>
        <end position="335"/>
    </location>
</feature>
<dbReference type="EMBL" id="CP119316">
    <property type="protein sequence ID" value="WEK46151.1"/>
    <property type="molecule type" value="Genomic_DNA"/>
</dbReference>
<evidence type="ECO:0000256" key="1">
    <source>
        <dbReference type="SAM" id="SignalP"/>
    </source>
</evidence>
<reference evidence="3" key="1">
    <citation type="submission" date="2023-03" db="EMBL/GenBank/DDBJ databases">
        <title>Andean soil-derived lignocellulolytic bacterial consortium as a source of novel taxa and putative plastic-active enzymes.</title>
        <authorList>
            <person name="Diaz-Garcia L."/>
            <person name="Chuvochina M."/>
            <person name="Feuerriegel G."/>
            <person name="Bunk B."/>
            <person name="Sproer C."/>
            <person name="Streit W.R."/>
            <person name="Rodriguez L.M."/>
            <person name="Overmann J."/>
            <person name="Jimenez D.J."/>
        </authorList>
    </citation>
    <scope>NUCLEOTIDE SEQUENCE</scope>
    <source>
        <strain evidence="3">MAG 26</strain>
    </source>
</reference>
<dbReference type="Pfam" id="PF14415">
    <property type="entry name" value="DUF4424"/>
    <property type="match status" value="1"/>
</dbReference>
<dbReference type="Gene3D" id="2.60.40.3680">
    <property type="match status" value="2"/>
</dbReference>
<sequence>MLPLLAALAAALLPAPALANDSEAEWALGGLVLKQNDAISMDREDLFISAAEVKVDYTYTNHSDADQKVLVSFPMPALPGGAFAEPGAYPDFTGLDFATTVDGKAVGWTRTQRAVAGGRDVTDALEAEGFPLQWYQDDGFIEKISSLPANEGRRLERAGLLRRETDWGGNDLRPAWQVETSIVREQLFPARATIHVSHRYTPATGGSVGGLIEHLGEKDHAAQAAAYRQRYCTDAAFFAGFRKRQKAEAAKGGGDWSPGYGETWIGYVLSSGANWRGPIGEFRLVVDKGLPENLVSFCMDGVTKLSPTQFEVRKLDYEPDRDLNILILQWSSDDT</sequence>
<accession>A0AAJ6BNN1</accession>
<gene>
    <name evidence="3" type="ORF">P0Y56_14185</name>
</gene>
<feature type="domain" description="DUF4424" evidence="2">
    <location>
        <begin position="19"/>
        <end position="326"/>
    </location>
</feature>
<dbReference type="InterPro" id="IPR025538">
    <property type="entry name" value="DUF4424"/>
</dbReference>
<dbReference type="AlphaFoldDB" id="A0AAJ6BNN1"/>
<name>A0AAJ6BNN1_9SPHN</name>
<feature type="signal peptide" evidence="1">
    <location>
        <begin position="1"/>
        <end position="19"/>
    </location>
</feature>
<protein>
    <submittedName>
        <fullName evidence="3">DUF4424 family protein</fullName>
    </submittedName>
</protein>
<keyword evidence="1" id="KW-0732">Signal</keyword>
<evidence type="ECO:0000313" key="4">
    <source>
        <dbReference type="Proteomes" id="UP001218362"/>
    </source>
</evidence>
<dbReference type="Proteomes" id="UP001218362">
    <property type="component" value="Chromosome"/>
</dbReference>
<dbReference type="KEGG" id="acob:P0Y56_14185"/>
<evidence type="ECO:0000313" key="3">
    <source>
        <dbReference type="EMBL" id="WEK46151.1"/>
    </source>
</evidence>
<evidence type="ECO:0000259" key="2">
    <source>
        <dbReference type="Pfam" id="PF14415"/>
    </source>
</evidence>
<proteinExistence type="predicted"/>